<protein>
    <submittedName>
        <fullName evidence="3">Uncharacterized protein</fullName>
    </submittedName>
</protein>
<gene>
    <name evidence="3" type="ORF">OZSIB_0027</name>
</gene>
<comment type="caution">
    <text evidence="3">The sequence shown here is derived from an EMBL/GenBank/DDBJ whole genome shotgun (WGS) entry which is preliminary data.</text>
</comment>
<dbReference type="EMBL" id="QOQW01000013">
    <property type="protein sequence ID" value="RCK79387.1"/>
    <property type="molecule type" value="Genomic_DNA"/>
</dbReference>
<evidence type="ECO:0000256" key="1">
    <source>
        <dbReference type="SAM" id="MobiDB-lite"/>
    </source>
</evidence>
<feature type="compositionally biased region" description="Gly residues" evidence="1">
    <location>
        <begin position="150"/>
        <end position="160"/>
    </location>
</feature>
<evidence type="ECO:0000256" key="2">
    <source>
        <dbReference type="SAM" id="SignalP"/>
    </source>
</evidence>
<dbReference type="Proteomes" id="UP000252355">
    <property type="component" value="Unassembled WGS sequence"/>
</dbReference>
<evidence type="ECO:0000313" key="3">
    <source>
        <dbReference type="EMBL" id="RCK79387.1"/>
    </source>
</evidence>
<organism evidence="3 4">
    <name type="scientific">Candidatus Ozemobacter sibiricus</name>
    <dbReference type="NCBI Taxonomy" id="2268124"/>
    <lineage>
        <taxon>Bacteria</taxon>
        <taxon>Candidatus Ozemobacteria</taxon>
        <taxon>Candidatus Ozemobacterales</taxon>
        <taxon>Candidatus Ozemobacteraceae</taxon>
        <taxon>Candidatus Ozemobacter</taxon>
    </lineage>
</organism>
<reference evidence="3 4" key="1">
    <citation type="submission" date="2018-05" db="EMBL/GenBank/DDBJ databases">
        <title>A metagenomic window into the 2 km-deep terrestrial subsurface aquifer revealed taxonomically and functionally diverse microbial community comprising novel uncultured bacterial lineages.</title>
        <authorList>
            <person name="Kadnikov V.V."/>
            <person name="Mardanov A.V."/>
            <person name="Beletsky A.V."/>
            <person name="Banks D."/>
            <person name="Pimenov N.V."/>
            <person name="Frank Y.A."/>
            <person name="Karnachuk O.V."/>
            <person name="Ravin N.V."/>
        </authorList>
    </citation>
    <scope>NUCLEOTIDE SEQUENCE [LARGE SCALE GENOMIC DNA]</scope>
    <source>
        <strain evidence="3">BY5</strain>
    </source>
</reference>
<proteinExistence type="predicted"/>
<accession>A0A367ZNE4</accession>
<feature type="region of interest" description="Disordered" evidence="1">
    <location>
        <begin position="128"/>
        <end position="220"/>
    </location>
</feature>
<dbReference type="AlphaFoldDB" id="A0A367ZNE4"/>
<evidence type="ECO:0000313" key="4">
    <source>
        <dbReference type="Proteomes" id="UP000252355"/>
    </source>
</evidence>
<sequence length="220" mass="21991">MKQKWLVLMGVGLLLAATGPAQADDDTKAIAQRIQALRDRLQQFRQGKGDAAAKKAGSQAANAIRSEGGAEAAGAKPAPAVAAPSVAPVSIEAAASSGPGGSLADLAVESEALEHRQDVKVLILFHEGENGPSSATDSTSSPSGASVGPNGSGNGAGVEGAPGPSKASDRAPAPAAAPAGMQRPALAPARDGFPSPASLKKSWLEEARRRLAQRQADPTL</sequence>
<name>A0A367ZNE4_9BACT</name>
<feature type="signal peptide" evidence="2">
    <location>
        <begin position="1"/>
        <end position="23"/>
    </location>
</feature>
<feature type="compositionally biased region" description="Low complexity" evidence="1">
    <location>
        <begin position="131"/>
        <end position="146"/>
    </location>
</feature>
<keyword evidence="2" id="KW-0732">Signal</keyword>
<feature type="chain" id="PRO_5016909071" evidence="2">
    <location>
        <begin position="24"/>
        <end position="220"/>
    </location>
</feature>